<gene>
    <name evidence="1" type="ORF">HPB50_025766</name>
</gene>
<dbReference type="Proteomes" id="UP000821845">
    <property type="component" value="Chromosome 8"/>
</dbReference>
<reference evidence="1" key="1">
    <citation type="submission" date="2020-05" db="EMBL/GenBank/DDBJ databases">
        <title>Large-scale comparative analyses of tick genomes elucidate their genetic diversity and vector capacities.</title>
        <authorList>
            <person name="Jia N."/>
            <person name="Wang J."/>
            <person name="Shi W."/>
            <person name="Du L."/>
            <person name="Sun Y."/>
            <person name="Zhan W."/>
            <person name="Jiang J."/>
            <person name="Wang Q."/>
            <person name="Zhang B."/>
            <person name="Ji P."/>
            <person name="Sakyi L.B."/>
            <person name="Cui X."/>
            <person name="Yuan T."/>
            <person name="Jiang B."/>
            <person name="Yang W."/>
            <person name="Lam T.T.-Y."/>
            <person name="Chang Q."/>
            <person name="Ding S."/>
            <person name="Wang X."/>
            <person name="Zhu J."/>
            <person name="Ruan X."/>
            <person name="Zhao L."/>
            <person name="Wei J."/>
            <person name="Que T."/>
            <person name="Du C."/>
            <person name="Cheng J."/>
            <person name="Dai P."/>
            <person name="Han X."/>
            <person name="Huang E."/>
            <person name="Gao Y."/>
            <person name="Liu J."/>
            <person name="Shao H."/>
            <person name="Ye R."/>
            <person name="Li L."/>
            <person name="Wei W."/>
            <person name="Wang X."/>
            <person name="Wang C."/>
            <person name="Yang T."/>
            <person name="Huo Q."/>
            <person name="Li W."/>
            <person name="Guo W."/>
            <person name="Chen H."/>
            <person name="Zhou L."/>
            <person name="Ni X."/>
            <person name="Tian J."/>
            <person name="Zhou Y."/>
            <person name="Sheng Y."/>
            <person name="Liu T."/>
            <person name="Pan Y."/>
            <person name="Xia L."/>
            <person name="Li J."/>
            <person name="Zhao F."/>
            <person name="Cao W."/>
        </authorList>
    </citation>
    <scope>NUCLEOTIDE SEQUENCE</scope>
    <source>
        <strain evidence="1">Hyas-2018</strain>
    </source>
</reference>
<protein>
    <submittedName>
        <fullName evidence="1">Uncharacterized protein</fullName>
    </submittedName>
</protein>
<dbReference type="EMBL" id="CM023488">
    <property type="protein sequence ID" value="KAH6924868.1"/>
    <property type="molecule type" value="Genomic_DNA"/>
</dbReference>
<keyword evidence="2" id="KW-1185">Reference proteome</keyword>
<evidence type="ECO:0000313" key="1">
    <source>
        <dbReference type="EMBL" id="KAH6924868.1"/>
    </source>
</evidence>
<proteinExistence type="predicted"/>
<evidence type="ECO:0000313" key="2">
    <source>
        <dbReference type="Proteomes" id="UP000821845"/>
    </source>
</evidence>
<accession>A0ACB7RQF7</accession>
<sequence>MKLGIVVDRQAPERWGKPHSKRAATGRKRGLAWRATAAAGKGNRLYEWRIRLVHHNYNTTSNNAINDSNNDTNNGAAPENPSLLALIGHSRLEARSNAREFYQRVLGTPFKVGIAVFAVEPKETSLSDCQLNEEPGDPCTRPDLPCRSVFVGNSTYGKGCSGCVCKQGFRRSVFGECVAEGDCRTCWSDPFSDYSSCGGCPPVCGEVYPAPCPRTCSSGCYCIDGFVRSSIDGGSCVPVTSCPPKCLGGNMVFVAHKSCYPDRCPAGQDYGPYDCGGPGCECSQGYRLLDSLTCVAKCPNT</sequence>
<comment type="caution">
    <text evidence="1">The sequence shown here is derived from an EMBL/GenBank/DDBJ whole genome shotgun (WGS) entry which is preliminary data.</text>
</comment>
<organism evidence="1 2">
    <name type="scientific">Hyalomma asiaticum</name>
    <name type="common">Tick</name>
    <dbReference type="NCBI Taxonomy" id="266040"/>
    <lineage>
        <taxon>Eukaryota</taxon>
        <taxon>Metazoa</taxon>
        <taxon>Ecdysozoa</taxon>
        <taxon>Arthropoda</taxon>
        <taxon>Chelicerata</taxon>
        <taxon>Arachnida</taxon>
        <taxon>Acari</taxon>
        <taxon>Parasitiformes</taxon>
        <taxon>Ixodida</taxon>
        <taxon>Ixodoidea</taxon>
        <taxon>Ixodidae</taxon>
        <taxon>Hyalomminae</taxon>
        <taxon>Hyalomma</taxon>
    </lineage>
</organism>
<name>A0ACB7RQF7_HYAAI</name>